<comment type="caution">
    <text evidence="2">The sequence shown here is derived from an EMBL/GenBank/DDBJ whole genome shotgun (WGS) entry which is preliminary data.</text>
</comment>
<sequence>MGCPGSQVRGIEREGGVQHRDNVFASTPDLFCQSERSGILQPGEPRAAQIPWREEQVEPSQAGRSASTGGQRKRAVTADASEGWCGSASFVPNYAAILWEQRPGQSKLQRGKDWHHAGGEPTCELLLQGTRVAVFQGGDPWREEKCVLDFDEGSVEEGELVDDR</sequence>
<gene>
    <name evidence="2" type="ORF">NDU88_003655</name>
</gene>
<dbReference type="Proteomes" id="UP001066276">
    <property type="component" value="Chromosome 9"/>
</dbReference>
<evidence type="ECO:0000313" key="3">
    <source>
        <dbReference type="Proteomes" id="UP001066276"/>
    </source>
</evidence>
<organism evidence="2 3">
    <name type="scientific">Pleurodeles waltl</name>
    <name type="common">Iberian ribbed newt</name>
    <dbReference type="NCBI Taxonomy" id="8319"/>
    <lineage>
        <taxon>Eukaryota</taxon>
        <taxon>Metazoa</taxon>
        <taxon>Chordata</taxon>
        <taxon>Craniata</taxon>
        <taxon>Vertebrata</taxon>
        <taxon>Euteleostomi</taxon>
        <taxon>Amphibia</taxon>
        <taxon>Batrachia</taxon>
        <taxon>Caudata</taxon>
        <taxon>Salamandroidea</taxon>
        <taxon>Salamandridae</taxon>
        <taxon>Pleurodelinae</taxon>
        <taxon>Pleurodeles</taxon>
    </lineage>
</organism>
<dbReference type="AlphaFoldDB" id="A0AAV7MSH0"/>
<reference evidence="2" key="1">
    <citation type="journal article" date="2022" name="bioRxiv">
        <title>Sequencing and chromosome-scale assembly of the giantPleurodeles waltlgenome.</title>
        <authorList>
            <person name="Brown T."/>
            <person name="Elewa A."/>
            <person name="Iarovenko S."/>
            <person name="Subramanian E."/>
            <person name="Araus A.J."/>
            <person name="Petzold A."/>
            <person name="Susuki M."/>
            <person name="Suzuki K.-i.T."/>
            <person name="Hayashi T."/>
            <person name="Toyoda A."/>
            <person name="Oliveira C."/>
            <person name="Osipova E."/>
            <person name="Leigh N.D."/>
            <person name="Simon A."/>
            <person name="Yun M.H."/>
        </authorList>
    </citation>
    <scope>NUCLEOTIDE SEQUENCE</scope>
    <source>
        <strain evidence="2">20211129_DDA</strain>
        <tissue evidence="2">Liver</tissue>
    </source>
</reference>
<feature type="region of interest" description="Disordered" evidence="1">
    <location>
        <begin position="1"/>
        <end position="22"/>
    </location>
</feature>
<dbReference type="EMBL" id="JANPWB010000013">
    <property type="protein sequence ID" value="KAJ1106252.1"/>
    <property type="molecule type" value="Genomic_DNA"/>
</dbReference>
<proteinExistence type="predicted"/>
<feature type="region of interest" description="Disordered" evidence="1">
    <location>
        <begin position="34"/>
        <end position="77"/>
    </location>
</feature>
<name>A0AAV7MSH0_PLEWA</name>
<keyword evidence="3" id="KW-1185">Reference proteome</keyword>
<feature type="compositionally biased region" description="Basic and acidic residues" evidence="1">
    <location>
        <begin position="10"/>
        <end position="22"/>
    </location>
</feature>
<feature type="compositionally biased region" description="Polar residues" evidence="1">
    <location>
        <begin position="58"/>
        <end position="70"/>
    </location>
</feature>
<evidence type="ECO:0000256" key="1">
    <source>
        <dbReference type="SAM" id="MobiDB-lite"/>
    </source>
</evidence>
<evidence type="ECO:0000313" key="2">
    <source>
        <dbReference type="EMBL" id="KAJ1106252.1"/>
    </source>
</evidence>
<protein>
    <submittedName>
        <fullName evidence="2">Uncharacterized protein</fullName>
    </submittedName>
</protein>
<accession>A0AAV7MSH0</accession>